<dbReference type="Pfam" id="PF05649">
    <property type="entry name" value="Peptidase_M13_N"/>
    <property type="match status" value="1"/>
</dbReference>
<dbReference type="PANTHER" id="PTHR11733">
    <property type="entry name" value="ZINC METALLOPROTEASE FAMILY M13 NEPRILYSIN-RELATED"/>
    <property type="match status" value="1"/>
</dbReference>
<dbReference type="EMBL" id="GIFC01018486">
    <property type="protein sequence ID" value="MXV00570.1"/>
    <property type="molecule type" value="Transcribed_RNA"/>
</dbReference>
<dbReference type="AlphaFoldDB" id="A0A6B0VEG8"/>
<proteinExistence type="inferred from homology"/>
<protein>
    <submittedName>
        <fullName evidence="4">Putative m13 peptidase</fullName>
    </submittedName>
</protein>
<dbReference type="GO" id="GO:0004222">
    <property type="term" value="F:metalloendopeptidase activity"/>
    <property type="evidence" value="ECO:0007669"/>
    <property type="project" value="InterPro"/>
</dbReference>
<evidence type="ECO:0000256" key="2">
    <source>
        <dbReference type="SAM" id="SignalP"/>
    </source>
</evidence>
<name>A0A6B0VEG8_IXORI</name>
<reference evidence="4" key="1">
    <citation type="submission" date="2019-12" db="EMBL/GenBank/DDBJ databases">
        <title>An insight into the sialome of adult female Ixodes ricinus ticks feeding for 6 days.</title>
        <authorList>
            <person name="Perner J."/>
            <person name="Ribeiro J.M.C."/>
        </authorList>
    </citation>
    <scope>NUCLEOTIDE SEQUENCE</scope>
    <source>
        <strain evidence="4">Semi-engorged</strain>
        <tissue evidence="4">Salivary glands</tissue>
    </source>
</reference>
<accession>A0A6B0VEG8</accession>
<sequence length="751" mass="86881">MKLQGGTCLAWLVLLWTTNDVACNSPDEQDDAKIHFETCNTSTCEALGNHFLQTLAINNETPPCTNFYEYVCKKLDDAKNPAEHRKLRHHVNIRKILYDLLTSPLLHRGEEMNATDMVKAAYRSCLGHYGYYDDEAGAIRRVLKKHGIDEWPSTKTFRSYLDVLNITGLEPLFGIEVTRTRQKFPTNIIELTTASSYALPWREWPNHGIGKRKAMKIETEYKYLIKNTILLLSNKVQDLETIANSIIYMEKAMAKLDEMRRDRVSGFWTEPTLSLSGLSQHFENKFPLSYLLAAHFKKANITLTRSDRAHFPFFHLTRAVVNWIEMVNSTDLYNFIGWLWILRYINVAGGQLTQYFEEFEENTKFSLRDPKNWQDVCLDALVTDETTMYAPAANLYLEKYFTPEEKIKALNMVRNIKAQLLTLVNKNPWMNARARDIATERIKKIDLRIGYDDFFVNMTYLNKLYTFVNKTSFHQETPFIEIYYELHRNQELKFMNMLNTREYKYDYRFGPFLTHGYYDAHRNILLFQAAALQGRLSEETIPKSYIYGGLGATVAFHLARTVEATYWDGNGTSVTGARFIWDGISMDSQCRYGNSKPVEVKMEELSFAAYVESHLAFKAYKSALSDTNVEYTLPIHMALTPEQLFFATFGQRYCKRAGLGFSAEEREKRLNLQMKLDPYFAETYSCPKYNAKLKEKCKEQPEKRKPPKPPKKNTLMLAAVGAVVQLLFNNNISDLEGTNIQTLEAALIKLP</sequence>
<evidence type="ECO:0000313" key="4">
    <source>
        <dbReference type="EMBL" id="MXV00570.1"/>
    </source>
</evidence>
<dbReference type="InterPro" id="IPR042089">
    <property type="entry name" value="Peptidase_M13_dom_2"/>
</dbReference>
<comment type="similarity">
    <text evidence="1">Belongs to the peptidase M13 family.</text>
</comment>
<evidence type="ECO:0000259" key="3">
    <source>
        <dbReference type="Pfam" id="PF05649"/>
    </source>
</evidence>
<dbReference type="PROSITE" id="PS51885">
    <property type="entry name" value="NEPRILYSIN"/>
    <property type="match status" value="1"/>
</dbReference>
<dbReference type="PANTHER" id="PTHR11733:SF241">
    <property type="entry name" value="GH26575P-RELATED"/>
    <property type="match status" value="1"/>
</dbReference>
<dbReference type="GO" id="GO:0005886">
    <property type="term" value="C:plasma membrane"/>
    <property type="evidence" value="ECO:0007669"/>
    <property type="project" value="TreeGrafter"/>
</dbReference>
<dbReference type="GO" id="GO:0016485">
    <property type="term" value="P:protein processing"/>
    <property type="evidence" value="ECO:0007669"/>
    <property type="project" value="TreeGrafter"/>
</dbReference>
<feature type="chain" id="PRO_5025614871" evidence="2">
    <location>
        <begin position="24"/>
        <end position="751"/>
    </location>
</feature>
<feature type="signal peptide" evidence="2">
    <location>
        <begin position="1"/>
        <end position="23"/>
    </location>
</feature>
<dbReference type="InterPro" id="IPR008753">
    <property type="entry name" value="Peptidase_M13_N"/>
</dbReference>
<keyword evidence="2" id="KW-0732">Signal</keyword>
<organism evidence="4">
    <name type="scientific">Ixodes ricinus</name>
    <name type="common">Common tick</name>
    <name type="synonym">Acarus ricinus</name>
    <dbReference type="NCBI Taxonomy" id="34613"/>
    <lineage>
        <taxon>Eukaryota</taxon>
        <taxon>Metazoa</taxon>
        <taxon>Ecdysozoa</taxon>
        <taxon>Arthropoda</taxon>
        <taxon>Chelicerata</taxon>
        <taxon>Arachnida</taxon>
        <taxon>Acari</taxon>
        <taxon>Parasitiformes</taxon>
        <taxon>Ixodida</taxon>
        <taxon>Ixodoidea</taxon>
        <taxon>Ixodidae</taxon>
        <taxon>Ixodinae</taxon>
        <taxon>Ixodes</taxon>
    </lineage>
</organism>
<evidence type="ECO:0000256" key="1">
    <source>
        <dbReference type="ARBA" id="ARBA00007357"/>
    </source>
</evidence>
<feature type="domain" description="Peptidase M13 N-terminal" evidence="3">
    <location>
        <begin position="63"/>
        <end position="451"/>
    </location>
</feature>
<dbReference type="Gene3D" id="1.10.1380.10">
    <property type="entry name" value="Neutral endopeptidase , domain2"/>
    <property type="match status" value="1"/>
</dbReference>
<dbReference type="Gene3D" id="3.40.390.10">
    <property type="entry name" value="Collagenase (Catalytic Domain)"/>
    <property type="match status" value="2"/>
</dbReference>
<dbReference type="InterPro" id="IPR024079">
    <property type="entry name" value="MetalloPept_cat_dom_sf"/>
</dbReference>
<dbReference type="InterPro" id="IPR000718">
    <property type="entry name" value="Peptidase_M13"/>
</dbReference>
<dbReference type="SUPFAM" id="SSF55486">
    <property type="entry name" value="Metalloproteases ('zincins'), catalytic domain"/>
    <property type="match status" value="1"/>
</dbReference>